<dbReference type="OMA" id="FTACMPA"/>
<dbReference type="SUPFAM" id="SSF55753">
    <property type="entry name" value="Actin depolymerizing proteins"/>
    <property type="match status" value="1"/>
</dbReference>
<comment type="similarity">
    <text evidence="1">Belongs to the actin-binding proteins ADF family.</text>
</comment>
<dbReference type="AlphaFoldDB" id="A0A553PN75"/>
<protein>
    <recommendedName>
        <fullName evidence="3">ADF-H domain-containing protein</fullName>
    </recommendedName>
</protein>
<dbReference type="InterPro" id="IPR017904">
    <property type="entry name" value="ADF/Cofilin"/>
</dbReference>
<keyword evidence="2" id="KW-0009">Actin-binding</keyword>
<evidence type="ECO:0000259" key="3">
    <source>
        <dbReference type="PROSITE" id="PS51263"/>
    </source>
</evidence>
<keyword evidence="5" id="KW-1185">Reference proteome</keyword>
<dbReference type="GO" id="GO:0030042">
    <property type="term" value="P:actin filament depolymerization"/>
    <property type="evidence" value="ECO:0007669"/>
    <property type="project" value="InterPro"/>
</dbReference>
<evidence type="ECO:0000256" key="1">
    <source>
        <dbReference type="ARBA" id="ARBA00006844"/>
    </source>
</evidence>
<dbReference type="InterPro" id="IPR002108">
    <property type="entry name" value="ADF-H"/>
</dbReference>
<dbReference type="OrthoDB" id="10249245at2759"/>
<name>A0A553PN75_TIGCA</name>
<comment type="caution">
    <text evidence="4">The sequence shown here is derived from an EMBL/GenBank/DDBJ whole genome shotgun (WGS) entry which is preliminary data.</text>
</comment>
<reference evidence="4 5" key="1">
    <citation type="journal article" date="2018" name="Nat. Ecol. Evol.">
        <title>Genomic signatures of mitonuclear coevolution across populations of Tigriopus californicus.</title>
        <authorList>
            <person name="Barreto F.S."/>
            <person name="Watson E.T."/>
            <person name="Lima T.G."/>
            <person name="Willett C.S."/>
            <person name="Edmands S."/>
            <person name="Li W."/>
            <person name="Burton R.S."/>
        </authorList>
    </citation>
    <scope>NUCLEOTIDE SEQUENCE [LARGE SCALE GENOMIC DNA]</scope>
    <source>
        <strain evidence="4 5">San Diego</strain>
    </source>
</reference>
<evidence type="ECO:0000313" key="5">
    <source>
        <dbReference type="Proteomes" id="UP000318571"/>
    </source>
</evidence>
<evidence type="ECO:0000256" key="2">
    <source>
        <dbReference type="ARBA" id="ARBA00023203"/>
    </source>
</evidence>
<organism evidence="4 5">
    <name type="scientific">Tigriopus californicus</name>
    <name type="common">Marine copepod</name>
    <dbReference type="NCBI Taxonomy" id="6832"/>
    <lineage>
        <taxon>Eukaryota</taxon>
        <taxon>Metazoa</taxon>
        <taxon>Ecdysozoa</taxon>
        <taxon>Arthropoda</taxon>
        <taxon>Crustacea</taxon>
        <taxon>Multicrustacea</taxon>
        <taxon>Hexanauplia</taxon>
        <taxon>Copepoda</taxon>
        <taxon>Harpacticoida</taxon>
        <taxon>Harpacticidae</taxon>
        <taxon>Tigriopus</taxon>
    </lineage>
</organism>
<sequence>MAMSGVKLTNECQNTYQAIQKDKKFRYAIFKIADGEICLDKTGDRANTYEQFLDDLQVKDGENDDCRYAVYDYDYVQQAEGTEASYRSKLFLMSWCPDSAKIKKKMIYSSSFDTLKKAFVGVHKVIQSNGVDELEQSYIEGILKSTDRK</sequence>
<dbReference type="InterPro" id="IPR029006">
    <property type="entry name" value="ADF-H/Gelsolin-like_dom_sf"/>
</dbReference>
<proteinExistence type="inferred from homology"/>
<dbReference type="GO" id="GO:0015629">
    <property type="term" value="C:actin cytoskeleton"/>
    <property type="evidence" value="ECO:0007669"/>
    <property type="project" value="InterPro"/>
</dbReference>
<dbReference type="PROSITE" id="PS51263">
    <property type="entry name" value="ADF_H"/>
    <property type="match status" value="1"/>
</dbReference>
<feature type="domain" description="ADF-H" evidence="3">
    <location>
        <begin position="1"/>
        <end position="144"/>
    </location>
</feature>
<dbReference type="SMART" id="SM00102">
    <property type="entry name" value="ADF"/>
    <property type="match status" value="1"/>
</dbReference>
<dbReference type="GO" id="GO:0003779">
    <property type="term" value="F:actin binding"/>
    <property type="evidence" value="ECO:0007669"/>
    <property type="project" value="UniProtKB-KW"/>
</dbReference>
<dbReference type="Pfam" id="PF00241">
    <property type="entry name" value="Cofilin_ADF"/>
    <property type="match status" value="1"/>
</dbReference>
<dbReference type="Proteomes" id="UP000318571">
    <property type="component" value="Chromosome 6"/>
</dbReference>
<evidence type="ECO:0000313" key="4">
    <source>
        <dbReference type="EMBL" id="TRY79126.1"/>
    </source>
</evidence>
<accession>A0A553PN75</accession>
<dbReference type="Gene3D" id="3.40.20.10">
    <property type="entry name" value="Severin"/>
    <property type="match status" value="1"/>
</dbReference>
<gene>
    <name evidence="4" type="ORF">TCAL_12391</name>
</gene>
<dbReference type="PANTHER" id="PTHR11913">
    <property type="entry name" value="COFILIN-RELATED"/>
    <property type="match status" value="1"/>
</dbReference>
<dbReference type="STRING" id="6832.A0A553PN75"/>
<dbReference type="EMBL" id="VCGU01000002">
    <property type="protein sequence ID" value="TRY79126.1"/>
    <property type="molecule type" value="Genomic_DNA"/>
</dbReference>
<dbReference type="CDD" id="cd11286">
    <property type="entry name" value="ADF_cofilin_like"/>
    <property type="match status" value="1"/>
</dbReference>